<dbReference type="InterPro" id="IPR011044">
    <property type="entry name" value="Quino_amine_DH_bsu"/>
</dbReference>
<dbReference type="AlphaFoldDB" id="A0A150XR52"/>
<protein>
    <recommendedName>
        <fullName evidence="3">6-bladed beta-propeller</fullName>
    </recommendedName>
</protein>
<name>A0A150XR52_9BACT</name>
<dbReference type="EMBL" id="LRPB01000045">
    <property type="protein sequence ID" value="KYG81193.1"/>
    <property type="molecule type" value="Genomic_DNA"/>
</dbReference>
<dbReference type="PROSITE" id="PS51257">
    <property type="entry name" value="PROKAR_LIPOPROTEIN"/>
    <property type="match status" value="1"/>
</dbReference>
<dbReference type="RefSeq" id="WP_062302031.1">
    <property type="nucleotide sequence ID" value="NZ_LRPB01000045.1"/>
</dbReference>
<comment type="caution">
    <text evidence="1">The sequence shown here is derived from an EMBL/GenBank/DDBJ whole genome shotgun (WGS) entry which is preliminary data.</text>
</comment>
<evidence type="ECO:0000313" key="2">
    <source>
        <dbReference type="Proteomes" id="UP000075663"/>
    </source>
</evidence>
<reference evidence="1 2" key="1">
    <citation type="submission" date="2016-01" db="EMBL/GenBank/DDBJ databases">
        <title>Genome sequencing of Roseivirga seohaensis SW-152.</title>
        <authorList>
            <person name="Selvaratnam C."/>
            <person name="Thevarajoo S."/>
            <person name="Goh K.M."/>
            <person name="Ee R."/>
            <person name="Chan K.-G."/>
            <person name="Chong C.S."/>
        </authorList>
    </citation>
    <scope>NUCLEOTIDE SEQUENCE [LARGE SCALE GENOMIC DNA]</scope>
    <source>
        <strain evidence="1 2">SW-152</strain>
    </source>
</reference>
<proteinExistence type="predicted"/>
<evidence type="ECO:0008006" key="3">
    <source>
        <dbReference type="Google" id="ProtNLM"/>
    </source>
</evidence>
<sequence length="372" mass="43001">MRAIRHTATYLIIFSVFSCSADKKEALLEEEPLVKTIEVTEFPVTIDLRSNLDSVPISSPLYKIRQMISTKDHLVFMNLEEPLFSVYDNQTGEYRGAFGFKGEGPLDLEFNNANASSFKSYGDNFLITDMSRIRVLSIDKKEGSQLLTNDDVKILESKKRAKDAGFFNNAFLANDNMVFTTDMFTKKHFVYIDLETGEQGDTIDFPDFHPEIPVEAYHHLYTSHTAPSLDKRKFVLAYQRFPVLRVYDLKKGSYTQINVKPENEQKKDIQADARGRSIQGLGMFTYYQKVVVSEKYIYAKHQEGSLERVNGEFGSVKHTGLEIHVFDWNGNPVKKLLLPDWVNPYTVTQNDEFIYFFHPENENYLYRKSMKD</sequence>
<dbReference type="Proteomes" id="UP000075663">
    <property type="component" value="Unassembled WGS sequence"/>
</dbReference>
<dbReference type="Pfam" id="PF15869">
    <property type="entry name" value="TolB_like"/>
    <property type="match status" value="1"/>
</dbReference>
<gene>
    <name evidence="1" type="ORF">AWW67_07490</name>
</gene>
<dbReference type="SUPFAM" id="SSF50969">
    <property type="entry name" value="YVTN repeat-like/Quinoprotein amine dehydrogenase"/>
    <property type="match status" value="1"/>
</dbReference>
<evidence type="ECO:0000313" key="1">
    <source>
        <dbReference type="EMBL" id="KYG81193.1"/>
    </source>
</evidence>
<organism evidence="1 2">
    <name type="scientific">Roseivirga seohaensis</name>
    <dbReference type="NCBI Taxonomy" id="1914963"/>
    <lineage>
        <taxon>Bacteria</taxon>
        <taxon>Pseudomonadati</taxon>
        <taxon>Bacteroidota</taxon>
        <taxon>Cytophagia</taxon>
        <taxon>Cytophagales</taxon>
        <taxon>Roseivirgaceae</taxon>
        <taxon>Roseivirga</taxon>
    </lineage>
</organism>
<accession>A0A150XR52</accession>
<dbReference type="STRING" id="1914963.AWW67_07490"/>